<evidence type="ECO:0000259" key="5">
    <source>
        <dbReference type="PROSITE" id="PS50199"/>
    </source>
</evidence>
<reference evidence="6" key="1">
    <citation type="submission" date="2022-04" db="EMBL/GenBank/DDBJ databases">
        <title>Carnegiea gigantea Genome sequencing and assembly v2.</title>
        <authorList>
            <person name="Copetti D."/>
            <person name="Sanderson M.J."/>
            <person name="Burquez A."/>
            <person name="Wojciechowski M.F."/>
        </authorList>
    </citation>
    <scope>NUCLEOTIDE SEQUENCE</scope>
    <source>
        <strain evidence="6">SGP5-SGP5p</strain>
        <tissue evidence="6">Aerial part</tissue>
    </source>
</reference>
<dbReference type="OrthoDB" id="448399at2759"/>
<accession>A0A9Q1QK11</accession>
<sequence>MSWAGDWMCGACQHMNFKKRDSCQKCNFPKYGTHADIPTYMHNTNVNRSTEVLAGDWYCQSINCGAHNYASRTSCFRCGNVKSDYGVVGYATGGNHMMMMETTSEYSSQQQLLPGWKAGDWVCTRIQIALVFDDCNQDVGYTTMRGGWNVTSAKHLGILAVQCRQEENSKRAV</sequence>
<keyword evidence="3" id="KW-0862">Zinc</keyword>
<dbReference type="SUPFAM" id="SSF90209">
    <property type="entry name" value="Ran binding protein zinc finger-like"/>
    <property type="match status" value="2"/>
</dbReference>
<dbReference type="Pfam" id="PF00641">
    <property type="entry name" value="Zn_ribbon_RanBP"/>
    <property type="match status" value="1"/>
</dbReference>
<feature type="domain" description="RanBP2-type" evidence="5">
    <location>
        <begin position="53"/>
        <end position="84"/>
    </location>
</feature>
<dbReference type="GO" id="GO:0005737">
    <property type="term" value="C:cytoplasm"/>
    <property type="evidence" value="ECO:0007669"/>
    <property type="project" value="TreeGrafter"/>
</dbReference>
<comment type="caution">
    <text evidence="6">The sequence shown here is derived from an EMBL/GenBank/DDBJ whole genome shotgun (WGS) entry which is preliminary data.</text>
</comment>
<dbReference type="AlphaFoldDB" id="A0A9Q1QK11"/>
<keyword evidence="1" id="KW-0479">Metal-binding</keyword>
<proteinExistence type="predicted"/>
<evidence type="ECO:0000256" key="1">
    <source>
        <dbReference type="ARBA" id="ARBA00022723"/>
    </source>
</evidence>
<dbReference type="InterPro" id="IPR001876">
    <property type="entry name" value="Znf_RanBP2"/>
</dbReference>
<name>A0A9Q1QK11_9CARY</name>
<dbReference type="PROSITE" id="PS50199">
    <property type="entry name" value="ZF_RANBP2_2"/>
    <property type="match status" value="2"/>
</dbReference>
<evidence type="ECO:0000313" key="7">
    <source>
        <dbReference type="Proteomes" id="UP001153076"/>
    </source>
</evidence>
<dbReference type="GO" id="GO:0003729">
    <property type="term" value="F:mRNA binding"/>
    <property type="evidence" value="ECO:0007669"/>
    <property type="project" value="TreeGrafter"/>
</dbReference>
<dbReference type="EMBL" id="JAKOGI010000092">
    <property type="protein sequence ID" value="KAJ8444614.1"/>
    <property type="molecule type" value="Genomic_DNA"/>
</dbReference>
<dbReference type="PANTHER" id="PTHR23111:SF41">
    <property type="entry name" value="ZINC FINGER RAN-BINDING DOMAIN-CONTAINING PROTEIN 2-LIKE"/>
    <property type="match status" value="1"/>
</dbReference>
<dbReference type="Gene3D" id="4.10.1060.10">
    <property type="entry name" value="Zinc finger, RanBP2-type"/>
    <property type="match status" value="2"/>
</dbReference>
<dbReference type="SMART" id="SM00547">
    <property type="entry name" value="ZnF_RBZ"/>
    <property type="match status" value="2"/>
</dbReference>
<evidence type="ECO:0000256" key="2">
    <source>
        <dbReference type="ARBA" id="ARBA00022771"/>
    </source>
</evidence>
<protein>
    <recommendedName>
        <fullName evidence="5">RanBP2-type domain-containing protein</fullName>
    </recommendedName>
</protein>
<evidence type="ECO:0000256" key="3">
    <source>
        <dbReference type="ARBA" id="ARBA00022833"/>
    </source>
</evidence>
<dbReference type="PROSITE" id="PS01358">
    <property type="entry name" value="ZF_RANBP2_1"/>
    <property type="match status" value="2"/>
</dbReference>
<dbReference type="PANTHER" id="PTHR23111">
    <property type="entry name" value="ZINC FINGER PROTEIN"/>
    <property type="match status" value="1"/>
</dbReference>
<keyword evidence="2 4" id="KW-0863">Zinc-finger</keyword>
<dbReference type="InterPro" id="IPR036443">
    <property type="entry name" value="Znf_RanBP2_sf"/>
</dbReference>
<keyword evidence="7" id="KW-1185">Reference proteome</keyword>
<dbReference type="GO" id="GO:0008270">
    <property type="term" value="F:zinc ion binding"/>
    <property type="evidence" value="ECO:0007669"/>
    <property type="project" value="UniProtKB-KW"/>
</dbReference>
<evidence type="ECO:0000256" key="4">
    <source>
        <dbReference type="PROSITE-ProRule" id="PRU00322"/>
    </source>
</evidence>
<gene>
    <name evidence="6" type="ORF">Cgig2_023677</name>
</gene>
<evidence type="ECO:0000313" key="6">
    <source>
        <dbReference type="EMBL" id="KAJ8444614.1"/>
    </source>
</evidence>
<feature type="domain" description="RanBP2-type" evidence="5">
    <location>
        <begin position="3"/>
        <end position="32"/>
    </location>
</feature>
<organism evidence="6 7">
    <name type="scientific">Carnegiea gigantea</name>
    <dbReference type="NCBI Taxonomy" id="171969"/>
    <lineage>
        <taxon>Eukaryota</taxon>
        <taxon>Viridiplantae</taxon>
        <taxon>Streptophyta</taxon>
        <taxon>Embryophyta</taxon>
        <taxon>Tracheophyta</taxon>
        <taxon>Spermatophyta</taxon>
        <taxon>Magnoliopsida</taxon>
        <taxon>eudicotyledons</taxon>
        <taxon>Gunneridae</taxon>
        <taxon>Pentapetalae</taxon>
        <taxon>Caryophyllales</taxon>
        <taxon>Cactineae</taxon>
        <taxon>Cactaceae</taxon>
        <taxon>Cactoideae</taxon>
        <taxon>Echinocereeae</taxon>
        <taxon>Carnegiea</taxon>
    </lineage>
</organism>
<dbReference type="Proteomes" id="UP001153076">
    <property type="component" value="Unassembled WGS sequence"/>
</dbReference>